<dbReference type="InterPro" id="IPR018561">
    <property type="entry name" value="AosR"/>
</dbReference>
<dbReference type="Pfam" id="PF09438">
    <property type="entry name" value="DUF2017"/>
    <property type="match status" value="1"/>
</dbReference>
<organism evidence="1">
    <name type="scientific">freshwater metagenome</name>
    <dbReference type="NCBI Taxonomy" id="449393"/>
    <lineage>
        <taxon>unclassified sequences</taxon>
        <taxon>metagenomes</taxon>
        <taxon>ecological metagenomes</taxon>
    </lineage>
</organism>
<evidence type="ECO:0000313" key="1">
    <source>
        <dbReference type="EMBL" id="CAB4875365.1"/>
    </source>
</evidence>
<name>A0A6J7E2A2_9ZZZZ</name>
<protein>
    <submittedName>
        <fullName evidence="1">Unannotated protein</fullName>
    </submittedName>
</protein>
<dbReference type="EMBL" id="CAFBLS010000101">
    <property type="protein sequence ID" value="CAB4875365.1"/>
    <property type="molecule type" value="Genomic_DNA"/>
</dbReference>
<dbReference type="AlphaFoldDB" id="A0A6J7E2A2"/>
<reference evidence="1" key="1">
    <citation type="submission" date="2020-05" db="EMBL/GenBank/DDBJ databases">
        <authorList>
            <person name="Chiriac C."/>
            <person name="Salcher M."/>
            <person name="Ghai R."/>
            <person name="Kavagutti S V."/>
        </authorList>
    </citation>
    <scope>NUCLEOTIDE SEQUENCE</scope>
</reference>
<sequence length="184" mass="20366">MTGGFARSATGRVVLRVDELEKGLLRSLAEQVLAFVSPDDSGPERDPLAILIGIESDATKPDDPALARLFPDAYREDDEAASDFRRFTERSLRETKMAHAQAVLDGLGRSGEKIVLSEQETASWLGFLNDARLALGTRIELSDDNQDELADLPEEDPRSGMFQVYDYLTYLQDSLVQLLFEALG</sequence>
<proteinExistence type="predicted"/>
<accession>A0A6J7E2A2</accession>
<gene>
    <name evidence="1" type="ORF">UFOPK3402_00925</name>
</gene>